<evidence type="ECO:0000313" key="14">
    <source>
        <dbReference type="Proteomes" id="UP000636800"/>
    </source>
</evidence>
<keyword evidence="6" id="KW-1133">Transmembrane helix</keyword>
<comment type="function">
    <text evidence="8">Rhodanese domain-containing protein required for anchoring ferredoxin--NADP reductase to the thylakoid membranes and sustaining efficient linear electron flow (LEF).</text>
</comment>
<evidence type="ECO:0000313" key="15">
    <source>
        <dbReference type="Proteomes" id="UP000639772"/>
    </source>
</evidence>
<keyword evidence="14" id="KW-1185">Reference proteome</keyword>
<evidence type="ECO:0000256" key="5">
    <source>
        <dbReference type="ARBA" id="ARBA00022946"/>
    </source>
</evidence>
<keyword evidence="2" id="KW-0150">Chloroplast</keyword>
<evidence type="ECO:0000256" key="6">
    <source>
        <dbReference type="ARBA" id="ARBA00022989"/>
    </source>
</evidence>
<evidence type="ECO:0000256" key="11">
    <source>
        <dbReference type="SAM" id="MobiDB-lite"/>
    </source>
</evidence>
<keyword evidence="3" id="KW-0934">Plastid</keyword>
<dbReference type="AlphaFoldDB" id="A0A835R628"/>
<keyword evidence="5" id="KW-0809">Transit peptide</keyword>
<evidence type="ECO:0000256" key="3">
    <source>
        <dbReference type="ARBA" id="ARBA00022640"/>
    </source>
</evidence>
<dbReference type="GO" id="GO:0009535">
    <property type="term" value="C:chloroplast thylakoid membrane"/>
    <property type="evidence" value="ECO:0007669"/>
    <property type="project" value="UniProtKB-SubCell"/>
</dbReference>
<dbReference type="EMBL" id="JADCNL010000004">
    <property type="protein sequence ID" value="KAG0484556.1"/>
    <property type="molecule type" value="Genomic_DNA"/>
</dbReference>
<dbReference type="Proteomes" id="UP000636800">
    <property type="component" value="Unassembled WGS sequence"/>
</dbReference>
<comment type="subcellular location">
    <subcellularLocation>
        <location evidence="1">Plastid</location>
        <location evidence="1">Chloroplast thylakoid membrane</location>
        <topology evidence="1">Multi-pass membrane protein</topology>
    </subcellularLocation>
</comment>
<dbReference type="InterPro" id="IPR036873">
    <property type="entry name" value="Rhodanese-like_dom_sf"/>
</dbReference>
<evidence type="ECO:0000313" key="13">
    <source>
        <dbReference type="EMBL" id="KAG0486381.1"/>
    </source>
</evidence>
<evidence type="ECO:0000256" key="4">
    <source>
        <dbReference type="ARBA" id="ARBA00022692"/>
    </source>
</evidence>
<dbReference type="EMBL" id="JADCNM010000004">
    <property type="protein sequence ID" value="KAG0486381.1"/>
    <property type="molecule type" value="Genomic_DNA"/>
</dbReference>
<dbReference type="PANTHER" id="PTHR47377">
    <property type="entry name" value="RHODANESE-LIKE DOMAIN-CONTAINING PROTEIN 4, CHLOROPLASTIC"/>
    <property type="match status" value="1"/>
</dbReference>
<keyword evidence="4" id="KW-0812">Transmembrane</keyword>
<proteinExistence type="predicted"/>
<gene>
    <name evidence="13" type="ORF">HPP92_008476</name>
    <name evidence="12" type="ORF">HPP92_008635</name>
</gene>
<dbReference type="FunFam" id="3.40.250.10:FF:000044">
    <property type="entry name" value="Rhodanese-like domain-containing protein 4, chloroplastic"/>
    <property type="match status" value="1"/>
</dbReference>
<accession>A0A835R628</accession>
<evidence type="ECO:0000256" key="9">
    <source>
        <dbReference type="ARBA" id="ARBA00064364"/>
    </source>
</evidence>
<reference evidence="14 15" key="1">
    <citation type="journal article" date="2020" name="Nat. Food">
        <title>A phased Vanilla planifolia genome enables genetic improvement of flavour and production.</title>
        <authorList>
            <person name="Hasing T."/>
            <person name="Tang H."/>
            <person name="Brym M."/>
            <person name="Khazi F."/>
            <person name="Huang T."/>
            <person name="Chambers A.H."/>
        </authorList>
    </citation>
    <scope>NUCLEOTIDE SEQUENCE [LARGE SCALE GENOMIC DNA]</scope>
    <source>
        <tissue evidence="13">Leaf</tissue>
    </source>
</reference>
<organism evidence="13 15">
    <name type="scientific">Vanilla planifolia</name>
    <name type="common">Vanilla</name>
    <dbReference type="NCBI Taxonomy" id="51239"/>
    <lineage>
        <taxon>Eukaryota</taxon>
        <taxon>Viridiplantae</taxon>
        <taxon>Streptophyta</taxon>
        <taxon>Embryophyta</taxon>
        <taxon>Tracheophyta</taxon>
        <taxon>Spermatophyta</taxon>
        <taxon>Magnoliopsida</taxon>
        <taxon>Liliopsida</taxon>
        <taxon>Asparagales</taxon>
        <taxon>Orchidaceae</taxon>
        <taxon>Vanilloideae</taxon>
        <taxon>Vanilleae</taxon>
        <taxon>Vanilla</taxon>
    </lineage>
</organism>
<feature type="compositionally biased region" description="Low complexity" evidence="11">
    <location>
        <begin position="348"/>
        <end position="376"/>
    </location>
</feature>
<evidence type="ECO:0000256" key="2">
    <source>
        <dbReference type="ARBA" id="ARBA00022528"/>
    </source>
</evidence>
<dbReference type="Proteomes" id="UP000639772">
    <property type="component" value="Unassembled WGS sequence"/>
</dbReference>
<name>A0A835R628_VANPL</name>
<feature type="compositionally biased region" description="Polar residues" evidence="11">
    <location>
        <begin position="393"/>
        <end position="405"/>
    </location>
</feature>
<evidence type="ECO:0000256" key="8">
    <source>
        <dbReference type="ARBA" id="ARBA00058574"/>
    </source>
</evidence>
<dbReference type="OrthoDB" id="1927399at2759"/>
<dbReference type="Gene3D" id="3.40.250.10">
    <property type="entry name" value="Rhodanese-like domain"/>
    <property type="match status" value="1"/>
</dbReference>
<dbReference type="PANTHER" id="PTHR47377:SF1">
    <property type="entry name" value="RHODANESE-LIKE DOMAIN-CONTAINING PROTEIN 4, CHLOROPLASTIC"/>
    <property type="match status" value="1"/>
</dbReference>
<feature type="region of interest" description="Disordered" evidence="11">
    <location>
        <begin position="344"/>
        <end position="440"/>
    </location>
</feature>
<keyword evidence="7" id="KW-0472">Membrane</keyword>
<dbReference type="InterPro" id="IPR044240">
    <property type="entry name" value="STR4-like"/>
</dbReference>
<evidence type="ECO:0000313" key="12">
    <source>
        <dbReference type="EMBL" id="KAG0484556.1"/>
    </source>
</evidence>
<comment type="caution">
    <text evidence="13">The sequence shown here is derived from an EMBL/GenBank/DDBJ whole genome shotgun (WGS) entry which is preliminary data.</text>
</comment>
<evidence type="ECO:0000256" key="1">
    <source>
        <dbReference type="ARBA" id="ARBA00004454"/>
    </source>
</evidence>
<evidence type="ECO:0000256" key="10">
    <source>
        <dbReference type="ARBA" id="ARBA00070712"/>
    </source>
</evidence>
<sequence>MEVLNAAGLAPIAIPKIPSSFEKRVELKRPLIPFKPLRTSASIFRGLGEGFAALSSVFHVAGSVNALTYEEALSQTIVPSDFNFRFTIDWLLRFASEKPLISSVVAASVAVPLILLPVLGSSKAWGVESAKNAFSKLAEDASAQLLDIRERKEFKEVGSPDVRALKKKVVAIPFRSDDKEGFLKKLNAKLNDPKNTTLFVLDKFDGNSKLVAELVTANGFKAAFAIKDGAEGARGWMNSGLPWSSPNKAFFYFDELKDAITGSVGETSDGLSLTLGIAAATGLGFLAFTETETLLQLVGSAAIIQFIAKKLLFAEDRKVTLQQLDEFLNKKVAPKEFFNEIKSIGKGLPPESSQSQPSLSAPADSTTETSPSATPAQVAASVAETKGELDVASSKSTPAVNSVLITQVDERPDTVWPQPLSPYPKYHDLKPPSSPSPSQP</sequence>
<comment type="subunit">
    <text evidence="9">Component of high molecular weight thylakoid LFNRs-containing protein complexes containing LIR1, LFNR1, LFNR2, TIC62 and TROL proteins.</text>
</comment>
<protein>
    <recommendedName>
        <fullName evidence="10">Protein THYLAKOID RHODANESE-LIKE, chloroplastic</fullName>
    </recommendedName>
</protein>
<evidence type="ECO:0000256" key="7">
    <source>
        <dbReference type="ARBA" id="ARBA00023136"/>
    </source>
</evidence>
<dbReference type="SUPFAM" id="SSF52821">
    <property type="entry name" value="Rhodanese/Cell cycle control phosphatase"/>
    <property type="match status" value="1"/>
</dbReference>